<reference evidence="2" key="1">
    <citation type="journal article" date="2014" name="Int. J. Syst. Evol. Microbiol.">
        <title>Complete genome sequence of Corynebacterium casei LMG S-19264T (=DSM 44701T), isolated from a smear-ripened cheese.</title>
        <authorList>
            <consortium name="US DOE Joint Genome Institute (JGI-PGF)"/>
            <person name="Walter F."/>
            <person name="Albersmeier A."/>
            <person name="Kalinowski J."/>
            <person name="Ruckert C."/>
        </authorList>
    </citation>
    <scope>NUCLEOTIDE SEQUENCE</scope>
    <source>
        <strain evidence="2">CGMCC 1.12924</strain>
    </source>
</reference>
<keyword evidence="1" id="KW-0472">Membrane</keyword>
<dbReference type="RefSeq" id="WP_188441993.1">
    <property type="nucleotide sequence ID" value="NZ_BMGK01000007.1"/>
</dbReference>
<feature type="transmembrane region" description="Helical" evidence="1">
    <location>
        <begin position="102"/>
        <end position="129"/>
    </location>
</feature>
<protein>
    <submittedName>
        <fullName evidence="2">Short-chain fatty acids transporter</fullName>
    </submittedName>
</protein>
<evidence type="ECO:0000256" key="1">
    <source>
        <dbReference type="SAM" id="Phobius"/>
    </source>
</evidence>
<feature type="transmembrane region" description="Helical" evidence="1">
    <location>
        <begin position="435"/>
        <end position="456"/>
    </location>
</feature>
<name>A0A8J2Y7C8_9FLAO</name>
<feature type="transmembrane region" description="Helical" evidence="1">
    <location>
        <begin position="260"/>
        <end position="278"/>
    </location>
</feature>
<accession>A0A8J2Y7C8</accession>
<keyword evidence="1" id="KW-0812">Transmembrane</keyword>
<feature type="transmembrane region" description="Helical" evidence="1">
    <location>
        <begin position="357"/>
        <end position="374"/>
    </location>
</feature>
<feature type="transmembrane region" description="Helical" evidence="1">
    <location>
        <begin position="141"/>
        <end position="159"/>
    </location>
</feature>
<dbReference type="AlphaFoldDB" id="A0A8J2Y7C8"/>
<feature type="transmembrane region" description="Helical" evidence="1">
    <location>
        <begin position="316"/>
        <end position="337"/>
    </location>
</feature>
<dbReference type="Proteomes" id="UP000652231">
    <property type="component" value="Unassembled WGS sequence"/>
</dbReference>
<comment type="caution">
    <text evidence="2">The sequence shown here is derived from an EMBL/GenBank/DDBJ whole genome shotgun (WGS) entry which is preliminary data.</text>
</comment>
<gene>
    <name evidence="2" type="primary">atoE</name>
    <name evidence="2" type="ORF">GCM10011312_19440</name>
</gene>
<sequence>MTFTKTLEKVFEKIIPSPFVIAVFLTVLTIILALLFGDFSAADNRFTSVMKFWEKGIWNNDLLVFGYQMMLILVLGHILVLSKPLSKLTDRITDLVHSTTSAVILVSVSTMLVAFFNWGLGLIFGAIMARKVAEASIKRGFSINYPLVGAAGYVGLMIWHGGISGSAPLKVAEKGHIPALMKGISSPETTAQLPELISTGETVLSWWNLLIFGVLLIVVPLVLFFLAKSSGTKAINLPQQQIKHKNEENASTNKIENSKIVAIGFGCLLLLAFIIQYFEALKSLIITPNMLNFFMLGLGILLHGSFKSYANALGEAISGASGILIQFPLYFGIMGIMKDAGMVTMISNFFISISNETTLPVFTFFSAGLVNIFVPSGGGQWALQGPIIIDAALQMGVPLPKIVMALSYGDQITNMLQPFWALPLLAITRLKAKEILPYTVILMLAGSCIYLAGLLIF</sequence>
<dbReference type="Pfam" id="PF02667">
    <property type="entry name" value="SCFA_trans"/>
    <property type="match status" value="1"/>
</dbReference>
<feature type="transmembrane region" description="Helical" evidence="1">
    <location>
        <begin position="62"/>
        <end position="82"/>
    </location>
</feature>
<dbReference type="EMBL" id="BMGK01000007">
    <property type="protein sequence ID" value="GGD95910.1"/>
    <property type="molecule type" value="Genomic_DNA"/>
</dbReference>
<dbReference type="PANTHER" id="PTHR41983:SF2">
    <property type="entry name" value="SHORT-CHAIN FATTY ACID TRANSPORTER-RELATED"/>
    <property type="match status" value="1"/>
</dbReference>
<keyword evidence="1" id="KW-1133">Transmembrane helix</keyword>
<reference evidence="2" key="2">
    <citation type="submission" date="2020-09" db="EMBL/GenBank/DDBJ databases">
        <authorList>
            <person name="Sun Q."/>
            <person name="Zhou Y."/>
        </authorList>
    </citation>
    <scope>NUCLEOTIDE SEQUENCE</scope>
    <source>
        <strain evidence="2">CGMCC 1.12924</strain>
    </source>
</reference>
<dbReference type="GO" id="GO:0005886">
    <property type="term" value="C:plasma membrane"/>
    <property type="evidence" value="ECO:0007669"/>
    <property type="project" value="TreeGrafter"/>
</dbReference>
<evidence type="ECO:0000313" key="2">
    <source>
        <dbReference type="EMBL" id="GGD95910.1"/>
    </source>
</evidence>
<feature type="transmembrane region" description="Helical" evidence="1">
    <location>
        <begin position="206"/>
        <end position="227"/>
    </location>
</feature>
<dbReference type="InterPro" id="IPR006160">
    <property type="entry name" value="SCFA_transpt_AtoE"/>
</dbReference>
<evidence type="ECO:0000313" key="3">
    <source>
        <dbReference type="Proteomes" id="UP000652231"/>
    </source>
</evidence>
<proteinExistence type="predicted"/>
<dbReference type="PANTHER" id="PTHR41983">
    <property type="entry name" value="SHORT-CHAIN FATTY ACID TRANSPORTER-RELATED"/>
    <property type="match status" value="1"/>
</dbReference>
<feature type="transmembrane region" description="Helical" evidence="1">
    <location>
        <begin position="284"/>
        <end position="304"/>
    </location>
</feature>
<feature type="transmembrane region" description="Helical" evidence="1">
    <location>
        <begin position="20"/>
        <end position="41"/>
    </location>
</feature>
<keyword evidence="3" id="KW-1185">Reference proteome</keyword>
<organism evidence="2 3">
    <name type="scientific">Planktosalinus lacus</name>
    <dbReference type="NCBI Taxonomy" id="1526573"/>
    <lineage>
        <taxon>Bacteria</taxon>
        <taxon>Pseudomonadati</taxon>
        <taxon>Bacteroidota</taxon>
        <taxon>Flavobacteriia</taxon>
        <taxon>Flavobacteriales</taxon>
        <taxon>Flavobacteriaceae</taxon>
        <taxon>Planktosalinus</taxon>
    </lineage>
</organism>